<keyword evidence="6" id="KW-0028">Amino-acid biosynthesis</keyword>
<dbReference type="PANTHER" id="PTHR43247">
    <property type="entry name" value="PHOSPHOSERINE AMINOTRANSFERASE"/>
    <property type="match status" value="1"/>
</dbReference>
<keyword evidence="5" id="KW-0032">Aminotransferase</keyword>
<accession>A0A1Y2FNM2</accession>
<evidence type="ECO:0000256" key="7">
    <source>
        <dbReference type="ARBA" id="ARBA00022679"/>
    </source>
</evidence>
<dbReference type="SUPFAM" id="SSF53383">
    <property type="entry name" value="PLP-dependent transferases"/>
    <property type="match status" value="1"/>
</dbReference>
<evidence type="ECO:0000256" key="9">
    <source>
        <dbReference type="ARBA" id="ARBA00023299"/>
    </source>
</evidence>
<keyword evidence="7 13" id="KW-0808">Transferase</keyword>
<dbReference type="GeneID" id="63785507"/>
<comment type="catalytic activity">
    <reaction evidence="10">
        <text>4-(phosphooxy)-L-threonine + 2-oxoglutarate = (R)-3-hydroxy-2-oxo-4-phosphooxybutanoate + L-glutamate</text>
        <dbReference type="Rhea" id="RHEA:16573"/>
        <dbReference type="ChEBI" id="CHEBI:16810"/>
        <dbReference type="ChEBI" id="CHEBI:29985"/>
        <dbReference type="ChEBI" id="CHEBI:58452"/>
        <dbReference type="ChEBI" id="CHEBI:58538"/>
        <dbReference type="EC" id="2.6.1.52"/>
    </reaction>
</comment>
<dbReference type="GO" id="GO:0004648">
    <property type="term" value="F:O-phospho-L-serine:2-oxoglutarate aminotransferase activity"/>
    <property type="evidence" value="ECO:0007669"/>
    <property type="project" value="UniProtKB-EC"/>
</dbReference>
<dbReference type="PIRSF" id="PIRSF000525">
    <property type="entry name" value="SerC"/>
    <property type="match status" value="1"/>
</dbReference>
<comment type="caution">
    <text evidence="13">The sequence shown here is derived from an EMBL/GenBank/DDBJ whole genome shotgun (WGS) entry which is preliminary data.</text>
</comment>
<keyword evidence="14" id="KW-1185">Reference proteome</keyword>
<evidence type="ECO:0000256" key="8">
    <source>
        <dbReference type="ARBA" id="ARBA00022898"/>
    </source>
</evidence>
<dbReference type="Gene3D" id="3.90.1150.10">
    <property type="entry name" value="Aspartate Aminotransferase, domain 1"/>
    <property type="match status" value="1"/>
</dbReference>
<dbReference type="OMA" id="AFVYFCD"/>
<proteinExistence type="inferred from homology"/>
<dbReference type="Proteomes" id="UP000193685">
    <property type="component" value="Unassembled WGS sequence"/>
</dbReference>
<dbReference type="FunFam" id="3.90.1150.10:FF:000006">
    <property type="entry name" value="Phosphoserine aminotransferase"/>
    <property type="match status" value="1"/>
</dbReference>
<evidence type="ECO:0000256" key="2">
    <source>
        <dbReference type="ARBA" id="ARBA00005099"/>
    </source>
</evidence>
<dbReference type="InterPro" id="IPR015424">
    <property type="entry name" value="PyrdxlP-dep_Trfase"/>
</dbReference>
<dbReference type="HAMAP" id="MF_00160">
    <property type="entry name" value="SerC_aminotrans_5"/>
    <property type="match status" value="1"/>
</dbReference>
<evidence type="ECO:0000256" key="3">
    <source>
        <dbReference type="ARBA" id="ARBA00006904"/>
    </source>
</evidence>
<evidence type="ECO:0000256" key="6">
    <source>
        <dbReference type="ARBA" id="ARBA00022605"/>
    </source>
</evidence>
<evidence type="ECO:0000256" key="11">
    <source>
        <dbReference type="ARBA" id="ARBA00049007"/>
    </source>
</evidence>
<name>A0A1Y2FNM2_PROLT</name>
<evidence type="ECO:0000256" key="5">
    <source>
        <dbReference type="ARBA" id="ARBA00022576"/>
    </source>
</evidence>
<dbReference type="OrthoDB" id="1703350at2759"/>
<evidence type="ECO:0000313" key="13">
    <source>
        <dbReference type="EMBL" id="ORY84934.1"/>
    </source>
</evidence>
<dbReference type="Pfam" id="PF00266">
    <property type="entry name" value="Aminotran_5"/>
    <property type="match status" value="1"/>
</dbReference>
<dbReference type="GO" id="GO:0006564">
    <property type="term" value="P:L-serine biosynthetic process"/>
    <property type="evidence" value="ECO:0007669"/>
    <property type="project" value="UniProtKB-KW"/>
</dbReference>
<sequence length="394" mass="42473">MPTREEIVNFGAGPATLPTAVMQQAAKDLVNYEDSGMGIGELSHRSSTCANLLKRIQKDLTTLLSIPDTHSVLFMQGGGTTQFSATVYNMLAYWIAKDGSAGGQRICDYLVTGSWSAKAASEAKCLGANINVVTDSRALSNSGKAFGDLAAADTFQYTPKDKAAFVWYCDNETIDGVEFPGLPEGVDPDVPLVCDMSSNFASRPIDVSKYAVIYAGAQKNVGLAGLTVLIVKNEFMQQRAEADAQRQAGAQVTPIMLDYQTIWKNDSLYNTLPIFTLHVTGLVFAHLLAEGGIDHLERVNKEKAALLYGVLDAEESIVVVPAKHVRSRMNVCFKFTGAEAAERESAFLKAAEARGMVQLKGHRSVGGLRASLYNAISLVDTQKLAKCIEDVCRA</sequence>
<feature type="domain" description="Aminotransferase class V" evidence="12">
    <location>
        <begin position="7"/>
        <end position="380"/>
    </location>
</feature>
<protein>
    <recommendedName>
        <fullName evidence="4">phosphoserine transaminase</fullName>
        <ecNumber evidence="4">2.6.1.52</ecNumber>
    </recommendedName>
</protein>
<keyword evidence="9" id="KW-0718">Serine biosynthesis</keyword>
<comment type="pathway">
    <text evidence="2">Amino-acid biosynthesis; L-serine biosynthesis; L-serine from 3-phospho-D-glycerate: step 2/3.</text>
</comment>
<dbReference type="EMBL" id="MCFI01000005">
    <property type="protein sequence ID" value="ORY84934.1"/>
    <property type="molecule type" value="Genomic_DNA"/>
</dbReference>
<dbReference type="InterPro" id="IPR000192">
    <property type="entry name" value="Aminotrans_V_dom"/>
</dbReference>
<comment type="catalytic activity">
    <reaction evidence="11">
        <text>O-phospho-L-serine + 2-oxoglutarate = 3-phosphooxypyruvate + L-glutamate</text>
        <dbReference type="Rhea" id="RHEA:14329"/>
        <dbReference type="ChEBI" id="CHEBI:16810"/>
        <dbReference type="ChEBI" id="CHEBI:18110"/>
        <dbReference type="ChEBI" id="CHEBI:29985"/>
        <dbReference type="ChEBI" id="CHEBI:57524"/>
        <dbReference type="EC" id="2.6.1.52"/>
    </reaction>
</comment>
<reference evidence="13 14" key="1">
    <citation type="submission" date="2016-07" db="EMBL/GenBank/DDBJ databases">
        <title>Pervasive Adenine N6-methylation of Active Genes in Fungi.</title>
        <authorList>
            <consortium name="DOE Joint Genome Institute"/>
            <person name="Mondo S.J."/>
            <person name="Dannebaum R.O."/>
            <person name="Kuo R.C."/>
            <person name="Labutti K."/>
            <person name="Haridas S."/>
            <person name="Kuo A."/>
            <person name="Salamov A."/>
            <person name="Ahrendt S.R."/>
            <person name="Lipzen A."/>
            <person name="Sullivan W."/>
            <person name="Andreopoulos W.B."/>
            <person name="Clum A."/>
            <person name="Lindquist E."/>
            <person name="Daum C."/>
            <person name="Ramamoorthy G.K."/>
            <person name="Gryganskyi A."/>
            <person name="Culley D."/>
            <person name="Magnuson J.K."/>
            <person name="James T.Y."/>
            <person name="O'Malley M.A."/>
            <person name="Stajich J.E."/>
            <person name="Spatafora J.W."/>
            <person name="Visel A."/>
            <person name="Grigoriev I.V."/>
        </authorList>
    </citation>
    <scope>NUCLEOTIDE SEQUENCE [LARGE SCALE GENOMIC DNA]</scope>
    <source>
        <strain evidence="13 14">12-1054</strain>
    </source>
</reference>
<dbReference type="RefSeq" id="XP_040726717.1">
    <property type="nucleotide sequence ID" value="XM_040868908.1"/>
</dbReference>
<dbReference type="GO" id="GO:0005737">
    <property type="term" value="C:cytoplasm"/>
    <property type="evidence" value="ECO:0007669"/>
    <property type="project" value="TreeGrafter"/>
</dbReference>
<comment type="cofactor">
    <cofactor evidence="1">
        <name>pyridoxal 5'-phosphate</name>
        <dbReference type="ChEBI" id="CHEBI:597326"/>
    </cofactor>
</comment>
<dbReference type="PANTHER" id="PTHR43247:SF1">
    <property type="entry name" value="PHOSPHOSERINE AMINOTRANSFERASE"/>
    <property type="match status" value="1"/>
</dbReference>
<dbReference type="InterPro" id="IPR015421">
    <property type="entry name" value="PyrdxlP-dep_Trfase_major"/>
</dbReference>
<dbReference type="GO" id="GO:0030170">
    <property type="term" value="F:pyridoxal phosphate binding"/>
    <property type="evidence" value="ECO:0007669"/>
    <property type="project" value="TreeGrafter"/>
</dbReference>
<dbReference type="NCBIfam" id="NF003764">
    <property type="entry name" value="PRK05355.1"/>
    <property type="match status" value="1"/>
</dbReference>
<dbReference type="FunFam" id="3.40.640.10:FF:000010">
    <property type="entry name" value="Phosphoserine aminotransferase"/>
    <property type="match status" value="1"/>
</dbReference>
<evidence type="ECO:0000256" key="1">
    <source>
        <dbReference type="ARBA" id="ARBA00001933"/>
    </source>
</evidence>
<dbReference type="STRING" id="56484.A0A1Y2FNM2"/>
<dbReference type="UniPathway" id="UPA00135">
    <property type="reaction ID" value="UER00197"/>
</dbReference>
<dbReference type="InterPro" id="IPR015422">
    <property type="entry name" value="PyrdxlP-dep_Trfase_small"/>
</dbReference>
<dbReference type="InterPro" id="IPR022278">
    <property type="entry name" value="Pser_aminoTfrase"/>
</dbReference>
<dbReference type="EC" id="2.6.1.52" evidence="4"/>
<evidence type="ECO:0000256" key="10">
    <source>
        <dbReference type="ARBA" id="ARBA00047630"/>
    </source>
</evidence>
<evidence type="ECO:0000313" key="14">
    <source>
        <dbReference type="Proteomes" id="UP000193685"/>
    </source>
</evidence>
<comment type="similarity">
    <text evidence="3">Belongs to the class-V pyridoxal-phosphate-dependent aminotransferase family. SerC subfamily.</text>
</comment>
<evidence type="ECO:0000259" key="12">
    <source>
        <dbReference type="Pfam" id="PF00266"/>
    </source>
</evidence>
<dbReference type="Gene3D" id="3.40.640.10">
    <property type="entry name" value="Type I PLP-dependent aspartate aminotransferase-like (Major domain)"/>
    <property type="match status" value="1"/>
</dbReference>
<gene>
    <name evidence="13" type="ORF">BCR37DRAFT_377846</name>
</gene>
<organism evidence="13 14">
    <name type="scientific">Protomyces lactucae-debilis</name>
    <dbReference type="NCBI Taxonomy" id="2754530"/>
    <lineage>
        <taxon>Eukaryota</taxon>
        <taxon>Fungi</taxon>
        <taxon>Dikarya</taxon>
        <taxon>Ascomycota</taxon>
        <taxon>Taphrinomycotina</taxon>
        <taxon>Taphrinomycetes</taxon>
        <taxon>Taphrinales</taxon>
        <taxon>Protomycetaceae</taxon>
        <taxon>Protomyces</taxon>
    </lineage>
</organism>
<keyword evidence="8" id="KW-0663">Pyridoxal phosphate</keyword>
<dbReference type="AlphaFoldDB" id="A0A1Y2FNM2"/>
<evidence type="ECO:0000256" key="4">
    <source>
        <dbReference type="ARBA" id="ARBA00013030"/>
    </source>
</evidence>